<dbReference type="EMBL" id="BKCJ011298767">
    <property type="protein sequence ID" value="GFD17233.1"/>
    <property type="molecule type" value="Genomic_DNA"/>
</dbReference>
<organism evidence="1">
    <name type="scientific">Tanacetum cinerariifolium</name>
    <name type="common">Dalmatian daisy</name>
    <name type="synonym">Chrysanthemum cinerariifolium</name>
    <dbReference type="NCBI Taxonomy" id="118510"/>
    <lineage>
        <taxon>Eukaryota</taxon>
        <taxon>Viridiplantae</taxon>
        <taxon>Streptophyta</taxon>
        <taxon>Embryophyta</taxon>
        <taxon>Tracheophyta</taxon>
        <taxon>Spermatophyta</taxon>
        <taxon>Magnoliopsida</taxon>
        <taxon>eudicotyledons</taxon>
        <taxon>Gunneridae</taxon>
        <taxon>Pentapetalae</taxon>
        <taxon>asterids</taxon>
        <taxon>campanulids</taxon>
        <taxon>Asterales</taxon>
        <taxon>Asteraceae</taxon>
        <taxon>Asteroideae</taxon>
        <taxon>Anthemideae</taxon>
        <taxon>Anthemidinae</taxon>
        <taxon>Tanacetum</taxon>
    </lineage>
</organism>
<gene>
    <name evidence="1" type="ORF">Tci_889202</name>
</gene>
<dbReference type="AlphaFoldDB" id="A0A699U5B4"/>
<sequence length="113" mass="12763">MIEKGVKWDKGIVQTEMELELEQSQQGSSHEVSVSTEGVEELKRIVTVHSSLRVTNIKSALIESRDKEIHQNSHSDTISNIQNVVHHITSFGINICPTHYPRDNCQNIQSDTL</sequence>
<protein>
    <submittedName>
        <fullName evidence="1">Uncharacterized protein</fullName>
    </submittedName>
</protein>
<reference evidence="1" key="1">
    <citation type="journal article" date="2019" name="Sci. Rep.">
        <title>Draft genome of Tanacetum cinerariifolium, the natural source of mosquito coil.</title>
        <authorList>
            <person name="Yamashiro T."/>
            <person name="Shiraishi A."/>
            <person name="Satake H."/>
            <person name="Nakayama K."/>
        </authorList>
    </citation>
    <scope>NUCLEOTIDE SEQUENCE</scope>
</reference>
<proteinExistence type="predicted"/>
<comment type="caution">
    <text evidence="1">The sequence shown here is derived from an EMBL/GenBank/DDBJ whole genome shotgun (WGS) entry which is preliminary data.</text>
</comment>
<evidence type="ECO:0000313" key="1">
    <source>
        <dbReference type="EMBL" id="GFD17233.1"/>
    </source>
</evidence>
<accession>A0A699U5B4</accession>
<name>A0A699U5B4_TANCI</name>